<dbReference type="Proteomes" id="UP001498398">
    <property type="component" value="Unassembled WGS sequence"/>
</dbReference>
<gene>
    <name evidence="2" type="ORF">VKT23_009794</name>
</gene>
<protein>
    <recommendedName>
        <fullName evidence="1">DUF6593 domain-containing protein</fullName>
    </recommendedName>
</protein>
<reference evidence="2 3" key="1">
    <citation type="submission" date="2024-01" db="EMBL/GenBank/DDBJ databases">
        <title>A draft genome for the cacao thread blight pathogen Marasmiellus scandens.</title>
        <authorList>
            <person name="Baruah I.K."/>
            <person name="Leung J."/>
            <person name="Bukari Y."/>
            <person name="Amoako-Attah I."/>
            <person name="Meinhardt L.W."/>
            <person name="Bailey B.A."/>
            <person name="Cohen S.P."/>
        </authorList>
    </citation>
    <scope>NUCLEOTIDE SEQUENCE [LARGE SCALE GENOMIC DNA]</scope>
    <source>
        <strain evidence="2 3">GH-19</strain>
    </source>
</reference>
<evidence type="ECO:0000259" key="1">
    <source>
        <dbReference type="Pfam" id="PF20236"/>
    </source>
</evidence>
<evidence type="ECO:0000313" key="2">
    <source>
        <dbReference type="EMBL" id="KAK7458789.1"/>
    </source>
</evidence>
<proteinExistence type="predicted"/>
<dbReference type="EMBL" id="JBANRG010000017">
    <property type="protein sequence ID" value="KAK7458789.1"/>
    <property type="molecule type" value="Genomic_DNA"/>
</dbReference>
<comment type="caution">
    <text evidence="2">The sequence shown here is derived from an EMBL/GenBank/DDBJ whole genome shotgun (WGS) entry which is preliminary data.</text>
</comment>
<feature type="domain" description="DUF6593" evidence="1">
    <location>
        <begin position="10"/>
        <end position="153"/>
    </location>
</feature>
<organism evidence="2 3">
    <name type="scientific">Marasmiellus scandens</name>
    <dbReference type="NCBI Taxonomy" id="2682957"/>
    <lineage>
        <taxon>Eukaryota</taxon>
        <taxon>Fungi</taxon>
        <taxon>Dikarya</taxon>
        <taxon>Basidiomycota</taxon>
        <taxon>Agaricomycotina</taxon>
        <taxon>Agaricomycetes</taxon>
        <taxon>Agaricomycetidae</taxon>
        <taxon>Agaricales</taxon>
        <taxon>Marasmiineae</taxon>
        <taxon>Omphalotaceae</taxon>
        <taxon>Marasmiellus</taxon>
    </lineage>
</organism>
<evidence type="ECO:0000313" key="3">
    <source>
        <dbReference type="Proteomes" id="UP001498398"/>
    </source>
</evidence>
<name>A0ABR1JI22_9AGAR</name>
<accession>A0ABR1JI22</accession>
<dbReference type="Pfam" id="PF20236">
    <property type="entry name" value="DUF6593"/>
    <property type="match status" value="1"/>
</dbReference>
<sequence>MELFNAAKDDFNTELRRSDGTVLFDISTPLRTSKKISTVRRFTEAGQPTEVGTIEIPTFGDDHVVVGGKEISLQKHGVLSYKFTGPDEVQYTWKGGKELFQNDTSLVTSYEPGKTSVPVISPKETPSILKIDENVLELLDVIVMTFFYARQKHARRKEVVTGALDPLGGVYVPVAK</sequence>
<dbReference type="InterPro" id="IPR046528">
    <property type="entry name" value="DUF6593"/>
</dbReference>
<keyword evidence="3" id="KW-1185">Reference proteome</keyword>